<evidence type="ECO:0000313" key="2">
    <source>
        <dbReference type="Proteomes" id="UP000073492"/>
    </source>
</evidence>
<organism evidence="1 2">
    <name type="scientific">Pseudocercospora musae</name>
    <dbReference type="NCBI Taxonomy" id="113226"/>
    <lineage>
        <taxon>Eukaryota</taxon>
        <taxon>Fungi</taxon>
        <taxon>Dikarya</taxon>
        <taxon>Ascomycota</taxon>
        <taxon>Pezizomycotina</taxon>
        <taxon>Dothideomycetes</taxon>
        <taxon>Dothideomycetidae</taxon>
        <taxon>Mycosphaerellales</taxon>
        <taxon>Mycosphaerellaceae</taxon>
        <taxon>Pseudocercospora</taxon>
    </lineage>
</organism>
<proteinExistence type="predicted"/>
<sequence>MWRVVSVAAEAFDDLQMGDQATREAFLKGLSAALTVGDQRRLERVCRCGRWYMAFLEQKDAEPGILAMLGKSTWAAHKMGFRASTIDQYAFVRTCLSIPGFRDHMSKISYAVTQCFQSLLQSLHGSWTSESRIVRVLAKPALPRRPTSTRQRWTTHQPRKTLYYSCAEELFGRSATTRKSAAL</sequence>
<dbReference type="EMBL" id="LFZO01000471">
    <property type="protein sequence ID" value="KXT08248.1"/>
    <property type="molecule type" value="Genomic_DNA"/>
</dbReference>
<gene>
    <name evidence="1" type="ORF">AC579_6495</name>
</gene>
<reference evidence="1 2" key="1">
    <citation type="submission" date="2015-07" db="EMBL/GenBank/DDBJ databases">
        <title>Comparative genomics of the Sigatoka disease complex on banana suggests a link between parallel evolutionary changes in Pseudocercospora fijiensis and Pseudocercospora eumusae and increased virulence on the banana host.</title>
        <authorList>
            <person name="Chang T.-C."/>
            <person name="Salvucci A."/>
            <person name="Crous P.W."/>
            <person name="Stergiopoulos I."/>
        </authorList>
    </citation>
    <scope>NUCLEOTIDE SEQUENCE [LARGE SCALE GENOMIC DNA]</scope>
    <source>
        <strain evidence="1 2">CBS 116634</strain>
    </source>
</reference>
<keyword evidence="2" id="KW-1185">Reference proteome</keyword>
<dbReference type="Proteomes" id="UP000073492">
    <property type="component" value="Unassembled WGS sequence"/>
</dbReference>
<name>A0A139I0M9_9PEZI</name>
<comment type="caution">
    <text evidence="1">The sequence shown here is derived from an EMBL/GenBank/DDBJ whole genome shotgun (WGS) entry which is preliminary data.</text>
</comment>
<accession>A0A139I0M9</accession>
<dbReference type="OrthoDB" id="3788792at2759"/>
<evidence type="ECO:0000313" key="1">
    <source>
        <dbReference type="EMBL" id="KXT08248.1"/>
    </source>
</evidence>
<dbReference type="AlphaFoldDB" id="A0A139I0M9"/>
<protein>
    <submittedName>
        <fullName evidence="1">Uncharacterized protein</fullName>
    </submittedName>
</protein>